<accession>A0AAU9URK8</accession>
<sequence>MSDKDLAAAIVCLIVAKRQKRKRRIWTKGWLMKRPIYNNERLLKDLELTELKYFKNYMRMDPIKFRQLIQLVKPLIEKTNTVMREAISPFQRLAITLRYLATGNTFEDLKFSTAISPQSLGKIVIETCEAIIQVLKDYIKRVFISGDWLTWNAPHILGAIDGKHVEINKPPGSGSYYYNYKKQFSIVLMAIVNANYEFIMVDVGTNGRVSDGGVLQNTKFGQKLRNNDLNIPRSAVVNNSTRSLPYVFVGDDAFPMGPNLLKPYSQTGLTKEKRIFNYRLSRARRLVESAFGILATRFGVFQRSFYLHPVKVQKVVLACCYLHNFLRKSTYFSYKLIPHEDVDTGTVHPPAEKITVLTPLESCNQKNLLQIAKRARDDYCEYFNNEGAVYWQDKFVTM</sequence>
<evidence type="ECO:0000313" key="9">
    <source>
        <dbReference type="EMBL" id="CAH2101803.1"/>
    </source>
</evidence>
<evidence type="ECO:0000256" key="5">
    <source>
        <dbReference type="ARBA" id="ARBA00022723"/>
    </source>
</evidence>
<dbReference type="EMBL" id="CAKOGL010000024">
    <property type="protein sequence ID" value="CAH2101803.1"/>
    <property type="molecule type" value="Genomic_DNA"/>
</dbReference>
<evidence type="ECO:0000259" key="8">
    <source>
        <dbReference type="Pfam" id="PF13359"/>
    </source>
</evidence>
<comment type="cofactor">
    <cofactor evidence="1">
        <name>a divalent metal cation</name>
        <dbReference type="ChEBI" id="CHEBI:60240"/>
    </cofactor>
</comment>
<evidence type="ECO:0000256" key="1">
    <source>
        <dbReference type="ARBA" id="ARBA00001968"/>
    </source>
</evidence>
<keyword evidence="6" id="KW-0378">Hydrolase</keyword>
<evidence type="ECO:0000256" key="4">
    <source>
        <dbReference type="ARBA" id="ARBA00022722"/>
    </source>
</evidence>
<keyword evidence="4" id="KW-0540">Nuclease</keyword>
<evidence type="ECO:0000256" key="6">
    <source>
        <dbReference type="ARBA" id="ARBA00022801"/>
    </source>
</evidence>
<dbReference type="AlphaFoldDB" id="A0AAU9URK8"/>
<dbReference type="GO" id="GO:0046872">
    <property type="term" value="F:metal ion binding"/>
    <property type="evidence" value="ECO:0007669"/>
    <property type="project" value="UniProtKB-KW"/>
</dbReference>
<evidence type="ECO:0000256" key="7">
    <source>
        <dbReference type="ARBA" id="ARBA00023242"/>
    </source>
</evidence>
<dbReference type="PANTHER" id="PTHR22930:SF284">
    <property type="entry name" value="DDE TNP4 DOMAIN-CONTAINING PROTEIN"/>
    <property type="match status" value="1"/>
</dbReference>
<comment type="caution">
    <text evidence="9">The sequence shown here is derived from an EMBL/GenBank/DDBJ whole genome shotgun (WGS) entry which is preliminary data.</text>
</comment>
<organism evidence="9 10">
    <name type="scientific">Euphydryas editha</name>
    <name type="common">Edith's checkerspot</name>
    <dbReference type="NCBI Taxonomy" id="104508"/>
    <lineage>
        <taxon>Eukaryota</taxon>
        <taxon>Metazoa</taxon>
        <taxon>Ecdysozoa</taxon>
        <taxon>Arthropoda</taxon>
        <taxon>Hexapoda</taxon>
        <taxon>Insecta</taxon>
        <taxon>Pterygota</taxon>
        <taxon>Neoptera</taxon>
        <taxon>Endopterygota</taxon>
        <taxon>Lepidoptera</taxon>
        <taxon>Glossata</taxon>
        <taxon>Ditrysia</taxon>
        <taxon>Papilionoidea</taxon>
        <taxon>Nymphalidae</taxon>
        <taxon>Nymphalinae</taxon>
        <taxon>Euphydryas</taxon>
    </lineage>
</organism>
<dbReference type="InterPro" id="IPR027806">
    <property type="entry name" value="HARBI1_dom"/>
</dbReference>
<keyword evidence="10" id="KW-1185">Reference proteome</keyword>
<dbReference type="GO" id="GO:0005634">
    <property type="term" value="C:nucleus"/>
    <property type="evidence" value="ECO:0007669"/>
    <property type="project" value="UniProtKB-SubCell"/>
</dbReference>
<name>A0AAU9URK8_EUPED</name>
<comment type="subcellular location">
    <subcellularLocation>
        <location evidence="2">Nucleus</location>
    </subcellularLocation>
</comment>
<proteinExistence type="inferred from homology"/>
<dbReference type="GO" id="GO:0004518">
    <property type="term" value="F:nuclease activity"/>
    <property type="evidence" value="ECO:0007669"/>
    <property type="project" value="UniProtKB-KW"/>
</dbReference>
<dbReference type="Pfam" id="PF13359">
    <property type="entry name" value="DDE_Tnp_4"/>
    <property type="match status" value="1"/>
</dbReference>
<evidence type="ECO:0000256" key="3">
    <source>
        <dbReference type="ARBA" id="ARBA00006958"/>
    </source>
</evidence>
<keyword evidence="7" id="KW-0539">Nucleus</keyword>
<dbReference type="InterPro" id="IPR045249">
    <property type="entry name" value="HARBI1-like"/>
</dbReference>
<dbReference type="Proteomes" id="UP001153954">
    <property type="component" value="Unassembled WGS sequence"/>
</dbReference>
<gene>
    <name evidence="9" type="ORF">EEDITHA_LOCUS16521</name>
</gene>
<reference evidence="9" key="1">
    <citation type="submission" date="2022-03" db="EMBL/GenBank/DDBJ databases">
        <authorList>
            <person name="Tunstrom K."/>
        </authorList>
    </citation>
    <scope>NUCLEOTIDE SEQUENCE</scope>
</reference>
<evidence type="ECO:0000256" key="2">
    <source>
        <dbReference type="ARBA" id="ARBA00004123"/>
    </source>
</evidence>
<protein>
    <recommendedName>
        <fullName evidence="8">DDE Tnp4 domain-containing protein</fullName>
    </recommendedName>
</protein>
<evidence type="ECO:0000313" key="10">
    <source>
        <dbReference type="Proteomes" id="UP001153954"/>
    </source>
</evidence>
<dbReference type="PANTHER" id="PTHR22930">
    <property type="match status" value="1"/>
</dbReference>
<comment type="similarity">
    <text evidence="3">Belongs to the HARBI1 family.</text>
</comment>
<feature type="domain" description="DDE Tnp4" evidence="8">
    <location>
        <begin position="160"/>
        <end position="324"/>
    </location>
</feature>
<dbReference type="GO" id="GO:0016787">
    <property type="term" value="F:hydrolase activity"/>
    <property type="evidence" value="ECO:0007669"/>
    <property type="project" value="UniProtKB-KW"/>
</dbReference>
<keyword evidence="5" id="KW-0479">Metal-binding</keyword>